<organism evidence="2 3">
    <name type="scientific">Candidatus Gottesmanbacteria bacterium GW2011_GWC2_39_8</name>
    <dbReference type="NCBI Taxonomy" id="1618450"/>
    <lineage>
        <taxon>Bacteria</taxon>
        <taxon>Candidatus Gottesmaniibacteriota</taxon>
    </lineage>
</organism>
<comment type="caution">
    <text evidence="2">The sequence shown here is derived from an EMBL/GenBank/DDBJ whole genome shotgun (WGS) entry which is preliminary data.</text>
</comment>
<evidence type="ECO:0000313" key="3">
    <source>
        <dbReference type="Proteomes" id="UP000034539"/>
    </source>
</evidence>
<gene>
    <name evidence="2" type="ORF">UT63_C0114G0004</name>
</gene>
<evidence type="ECO:0000259" key="1">
    <source>
        <dbReference type="Pfam" id="PF01488"/>
    </source>
</evidence>
<dbReference type="Gene3D" id="3.40.50.720">
    <property type="entry name" value="NAD(P)-binding Rossmann-like Domain"/>
    <property type="match status" value="1"/>
</dbReference>
<name>A0A0G0PPK8_9BACT</name>
<protein>
    <submittedName>
        <fullName evidence="2">Shikimate/quinate 5-dehydrogenase</fullName>
    </submittedName>
</protein>
<accession>A0A0G0PPK8</accession>
<dbReference type="InterPro" id="IPR006151">
    <property type="entry name" value="Shikm_DH/Glu-tRNA_Rdtase"/>
</dbReference>
<dbReference type="InterPro" id="IPR036291">
    <property type="entry name" value="NAD(P)-bd_dom_sf"/>
</dbReference>
<dbReference type="SUPFAM" id="SSF51735">
    <property type="entry name" value="NAD(P)-binding Rossmann-fold domains"/>
    <property type="match status" value="1"/>
</dbReference>
<reference evidence="2 3" key="1">
    <citation type="journal article" date="2015" name="Nature">
        <title>rRNA introns, odd ribosomes, and small enigmatic genomes across a large radiation of phyla.</title>
        <authorList>
            <person name="Brown C.T."/>
            <person name="Hug L.A."/>
            <person name="Thomas B.C."/>
            <person name="Sharon I."/>
            <person name="Castelle C.J."/>
            <person name="Singh A."/>
            <person name="Wilkins M.J."/>
            <person name="Williams K.H."/>
            <person name="Banfield J.F."/>
        </authorList>
    </citation>
    <scope>NUCLEOTIDE SEQUENCE [LARGE SCALE GENOMIC DNA]</scope>
</reference>
<feature type="domain" description="Quinate/shikimate 5-dehydrogenase/glutamyl-tRNA reductase" evidence="1">
    <location>
        <begin position="7"/>
        <end position="84"/>
    </location>
</feature>
<dbReference type="EMBL" id="LBXN01000114">
    <property type="protein sequence ID" value="KKR29843.1"/>
    <property type="molecule type" value="Genomic_DNA"/>
</dbReference>
<evidence type="ECO:0000313" key="2">
    <source>
        <dbReference type="EMBL" id="KKR29843.1"/>
    </source>
</evidence>
<dbReference type="Pfam" id="PF01488">
    <property type="entry name" value="Shikimate_DH"/>
    <property type="match status" value="1"/>
</dbReference>
<dbReference type="AlphaFoldDB" id="A0A0G0PPK8"/>
<proteinExistence type="predicted"/>
<dbReference type="Proteomes" id="UP000034539">
    <property type="component" value="Unassembled WGS sequence"/>
</dbReference>
<sequence length="180" mass="20011">MALALSFDKLVLVGRDAFRLKALQGKVERRGCQAVISSDLVQVRNADVVITATSAPRAIIKSEHLKQSAVVFEVSQPRNVSESLVKQRPDILVIDGSMASVPKNIRFWWMSLPPQHTFGCMAETILQAITNDDRHHVGKVDFSFMGVIAERGRAFGFPAAEFTSFNEKIPPEKFLEISSR</sequence>